<accession>A0A6C2C8L2</accession>
<gene>
    <name evidence="1" type="ORF">ETQ85_25310</name>
</gene>
<keyword evidence="2" id="KW-1185">Reference proteome</keyword>
<feature type="non-terminal residue" evidence="1">
    <location>
        <position position="270"/>
    </location>
</feature>
<dbReference type="RefSeq" id="WP_222862315.1">
    <property type="nucleotide sequence ID" value="NZ_SDKK01000056.1"/>
</dbReference>
<dbReference type="Proteomes" id="UP000389128">
    <property type="component" value="Unassembled WGS sequence"/>
</dbReference>
<proteinExistence type="predicted"/>
<reference evidence="1 2" key="1">
    <citation type="submission" date="2019-01" db="EMBL/GenBank/DDBJ databases">
        <title>Zoogloea oleivorans genome sequencing and assembly.</title>
        <authorList>
            <person name="Tancsics A."/>
            <person name="Farkas M."/>
            <person name="Kriszt B."/>
            <person name="Maroti G."/>
            <person name="Horvath B."/>
        </authorList>
    </citation>
    <scope>NUCLEOTIDE SEQUENCE [LARGE SCALE GENOMIC DNA]</scope>
    <source>
        <strain evidence="1 2">Buc</strain>
    </source>
</reference>
<evidence type="ECO:0000313" key="2">
    <source>
        <dbReference type="Proteomes" id="UP000389128"/>
    </source>
</evidence>
<name>A0A6C2C8L2_9RHOO</name>
<sequence length="270" mass="28505">MSTTPIRLPLPGEQVLQLSPADAAEAATTWLRRPNLFPSRALTAPTLDARSHWAAGHVVQRGQAFTPGIAQGLELDYVITPPTETGARPTVRLHIAAGSGLAASGEDVWLARPIEVDFYGLPVVVPADLPDGGGGGTGALRNRIIGPSLGEFLSSNPGTLPLAGILVLQPVAVDVAGIDPLDPCECCGCAEGNVSFEDWRLADAVRLLWYAWPVEWPALPAPGPRLRNTLAYRVFDAERALTPDGMLPWEEFGVPIGLIGVDAAFVPAFA</sequence>
<evidence type="ECO:0000313" key="1">
    <source>
        <dbReference type="EMBL" id="TYC50267.1"/>
    </source>
</evidence>
<comment type="caution">
    <text evidence="1">The sequence shown here is derived from an EMBL/GenBank/DDBJ whole genome shotgun (WGS) entry which is preliminary data.</text>
</comment>
<dbReference type="AlphaFoldDB" id="A0A6C2C8L2"/>
<protein>
    <submittedName>
        <fullName evidence="1">Uncharacterized protein</fullName>
    </submittedName>
</protein>
<organism evidence="1 2">
    <name type="scientific">Zoogloea oleivorans</name>
    <dbReference type="NCBI Taxonomy" id="1552750"/>
    <lineage>
        <taxon>Bacteria</taxon>
        <taxon>Pseudomonadati</taxon>
        <taxon>Pseudomonadota</taxon>
        <taxon>Betaproteobacteria</taxon>
        <taxon>Rhodocyclales</taxon>
        <taxon>Zoogloeaceae</taxon>
        <taxon>Zoogloea</taxon>
    </lineage>
</organism>
<dbReference type="EMBL" id="SDKK01000056">
    <property type="protein sequence ID" value="TYC50267.1"/>
    <property type="molecule type" value="Genomic_DNA"/>
</dbReference>